<dbReference type="RefSeq" id="WP_382360409.1">
    <property type="nucleotide sequence ID" value="NZ_JBHLWV010000009.1"/>
</dbReference>
<protein>
    <submittedName>
        <fullName evidence="2">CHAP domain-containing protein</fullName>
    </submittedName>
</protein>
<sequence>MRGDCTYGAQEKIRQTAGYYIGALRGDAGQWAGQARAAGWTVVSSPQPRSVVVYPGGVGHVAWVDSVSGNTLTTITDMNGGTGGTSYPYKTSKFGQWDTRKVPHRASMQYILIP</sequence>
<accession>A0ABV6H4B1</accession>
<reference evidence="2 3" key="1">
    <citation type="submission" date="2024-09" db="EMBL/GenBank/DDBJ databases">
        <authorList>
            <person name="Sun Q."/>
            <person name="Mori K."/>
        </authorList>
    </citation>
    <scope>NUCLEOTIDE SEQUENCE [LARGE SCALE GENOMIC DNA]</scope>
    <source>
        <strain evidence="2 3">CCM 7957</strain>
    </source>
</reference>
<feature type="domain" description="Peptidase C51" evidence="1">
    <location>
        <begin position="1"/>
        <end position="112"/>
    </location>
</feature>
<evidence type="ECO:0000259" key="1">
    <source>
        <dbReference type="PROSITE" id="PS50911"/>
    </source>
</evidence>
<dbReference type="InterPro" id="IPR007921">
    <property type="entry name" value="CHAP_dom"/>
</dbReference>
<dbReference type="EMBL" id="JBHLWV010000009">
    <property type="protein sequence ID" value="MFC0313713.1"/>
    <property type="molecule type" value="Genomic_DNA"/>
</dbReference>
<dbReference type="Gene3D" id="3.90.1720.10">
    <property type="entry name" value="endopeptidase domain like (from Nostoc punctiforme)"/>
    <property type="match status" value="1"/>
</dbReference>
<dbReference type="Pfam" id="PF05257">
    <property type="entry name" value="CHAP"/>
    <property type="match status" value="1"/>
</dbReference>
<keyword evidence="3" id="KW-1185">Reference proteome</keyword>
<dbReference type="SUPFAM" id="SSF54001">
    <property type="entry name" value="Cysteine proteinases"/>
    <property type="match status" value="1"/>
</dbReference>
<evidence type="ECO:0000313" key="3">
    <source>
        <dbReference type="Proteomes" id="UP001589783"/>
    </source>
</evidence>
<evidence type="ECO:0000313" key="2">
    <source>
        <dbReference type="EMBL" id="MFC0313713.1"/>
    </source>
</evidence>
<dbReference type="PROSITE" id="PS50911">
    <property type="entry name" value="CHAP"/>
    <property type="match status" value="1"/>
</dbReference>
<dbReference type="InterPro" id="IPR038765">
    <property type="entry name" value="Papain-like_cys_pep_sf"/>
</dbReference>
<organism evidence="2 3">
    <name type="scientific">Gordonia phosphorivorans</name>
    <dbReference type="NCBI Taxonomy" id="1056982"/>
    <lineage>
        <taxon>Bacteria</taxon>
        <taxon>Bacillati</taxon>
        <taxon>Actinomycetota</taxon>
        <taxon>Actinomycetes</taxon>
        <taxon>Mycobacteriales</taxon>
        <taxon>Gordoniaceae</taxon>
        <taxon>Gordonia</taxon>
    </lineage>
</organism>
<comment type="caution">
    <text evidence="2">The sequence shown here is derived from an EMBL/GenBank/DDBJ whole genome shotgun (WGS) entry which is preliminary data.</text>
</comment>
<proteinExistence type="predicted"/>
<dbReference type="Proteomes" id="UP001589783">
    <property type="component" value="Unassembled WGS sequence"/>
</dbReference>
<gene>
    <name evidence="2" type="ORF">ACFFJD_02440</name>
</gene>
<name>A0ABV6H4B1_9ACTN</name>